<name>A0A7T2VY15_DELAC</name>
<organism evidence="1 2">
    <name type="scientific">Delftia acidovorans</name>
    <name type="common">Pseudomonas acidovorans</name>
    <name type="synonym">Comamonas acidovorans</name>
    <dbReference type="NCBI Taxonomy" id="80866"/>
    <lineage>
        <taxon>Bacteria</taxon>
        <taxon>Pseudomonadati</taxon>
        <taxon>Pseudomonadota</taxon>
        <taxon>Betaproteobacteria</taxon>
        <taxon>Burkholderiales</taxon>
        <taxon>Comamonadaceae</taxon>
        <taxon>Delftia</taxon>
    </lineage>
</organism>
<proteinExistence type="predicted"/>
<reference evidence="1 2" key="1">
    <citation type="submission" date="2020-12" db="EMBL/GenBank/DDBJ databases">
        <title>FDA dAtabase for Regulatory Grade micrObial Sequences (FDA-ARGOS): Supporting development and validation of Infectious Disease Dx tests.</title>
        <authorList>
            <person name="Sproer C."/>
            <person name="Gronow S."/>
            <person name="Severitt S."/>
            <person name="Schroder I."/>
            <person name="Tallon L."/>
            <person name="Sadzewicz L."/>
            <person name="Zhao X."/>
            <person name="Boylan J."/>
            <person name="Ott S."/>
            <person name="Bowen H."/>
            <person name="Vavikolanu K."/>
            <person name="Mehta A."/>
            <person name="Aluvathingal J."/>
            <person name="Nadendla S."/>
            <person name="Lowell S."/>
            <person name="Myers T."/>
            <person name="Yan Y."/>
            <person name="Sichtig H."/>
        </authorList>
    </citation>
    <scope>NUCLEOTIDE SEQUENCE [LARGE SCALE GENOMIC DNA]</scope>
    <source>
        <strain evidence="1 2">FDAARGOS_909</strain>
    </source>
</reference>
<dbReference type="AlphaFoldDB" id="A0A7T2VY15"/>
<evidence type="ECO:0000313" key="2">
    <source>
        <dbReference type="Proteomes" id="UP000594778"/>
    </source>
</evidence>
<evidence type="ECO:0000313" key="1">
    <source>
        <dbReference type="EMBL" id="QPS06822.1"/>
    </source>
</evidence>
<dbReference type="RefSeq" id="WP_197954378.1">
    <property type="nucleotide sequence ID" value="NZ_CP065668.1"/>
</dbReference>
<dbReference type="Proteomes" id="UP000594778">
    <property type="component" value="Chromosome"/>
</dbReference>
<protein>
    <submittedName>
        <fullName evidence="1">Uncharacterized protein</fullName>
    </submittedName>
</protein>
<accession>A0A7T2VY15</accession>
<sequence length="194" mass="20875">MATNSNDRIASVRVLSFIIYLTYTAAAQASASFPPISLLDARKPQAAIAVSGGSIAATGQQHYFRLAPETSQTPECCVTTGQPAESSILRYQGKTGTEAVAADARAALFMPPVAEGFIGLQLAEGARVRVLGPQRLLVWWPDRPGLTRVDHCLSREGLHVQWREQGASGRWAGAQHYYLPLGMDVEPDCSPPAR</sequence>
<gene>
    <name evidence="1" type="ORF">I6G66_21270</name>
</gene>
<dbReference type="EMBL" id="CP065668">
    <property type="protein sequence ID" value="QPS06822.1"/>
    <property type="molecule type" value="Genomic_DNA"/>
</dbReference>